<dbReference type="InterPro" id="IPR014729">
    <property type="entry name" value="Rossmann-like_a/b/a_fold"/>
</dbReference>
<dbReference type="InterPro" id="IPR001962">
    <property type="entry name" value="Asn_synthase"/>
</dbReference>
<proteinExistence type="predicted"/>
<evidence type="ECO:0000313" key="3">
    <source>
        <dbReference type="Proteomes" id="UP001185706"/>
    </source>
</evidence>
<dbReference type="Proteomes" id="UP001185706">
    <property type="component" value="Unassembled WGS sequence"/>
</dbReference>
<gene>
    <name evidence="2" type="ORF">RAE03_04080</name>
</gene>
<dbReference type="EMBL" id="JAVBIB010000004">
    <property type="protein sequence ID" value="MDV2418961.1"/>
    <property type="molecule type" value="Genomic_DNA"/>
</dbReference>
<dbReference type="GO" id="GO:0006529">
    <property type="term" value="P:asparagine biosynthetic process"/>
    <property type="evidence" value="ECO:0007669"/>
    <property type="project" value="InterPro"/>
</dbReference>
<dbReference type="Gene3D" id="3.40.50.620">
    <property type="entry name" value="HUPs"/>
    <property type="match status" value="1"/>
</dbReference>
<dbReference type="GO" id="GO:0004066">
    <property type="term" value="F:asparagine synthase (glutamine-hydrolyzing) activity"/>
    <property type="evidence" value="ECO:0007669"/>
    <property type="project" value="InterPro"/>
</dbReference>
<dbReference type="AlphaFoldDB" id="A0AAE4NJU7"/>
<evidence type="ECO:0000259" key="1">
    <source>
        <dbReference type="Pfam" id="PF00733"/>
    </source>
</evidence>
<accession>A0AAE4NJU7</accession>
<evidence type="ECO:0000313" key="2">
    <source>
        <dbReference type="EMBL" id="MDV2418961.1"/>
    </source>
</evidence>
<protein>
    <submittedName>
        <fullName evidence="2">Asparagine synthase-related protein</fullName>
    </submittedName>
</protein>
<reference evidence="2" key="1">
    <citation type="submission" date="2023-08" db="EMBL/GenBank/DDBJ databases">
        <title>Genomic characterization of the C. tuberculostearicum species complex, a ubiquitous member of the human skin microbiome.</title>
        <authorList>
            <person name="Ahmed N."/>
            <person name="Deming C."/>
            <person name="Conlan S."/>
            <person name="Segre J."/>
        </authorList>
    </citation>
    <scope>NUCLEOTIDE SEQUENCE</scope>
    <source>
        <strain evidence="2">CTNIH22</strain>
    </source>
</reference>
<name>A0AAE4NJU7_9CORY</name>
<dbReference type="SUPFAM" id="SSF52402">
    <property type="entry name" value="Adenine nucleotide alpha hydrolases-like"/>
    <property type="match status" value="1"/>
</dbReference>
<dbReference type="RefSeq" id="WP_316993230.1">
    <property type="nucleotide sequence ID" value="NZ_JAVBIB010000004.1"/>
</dbReference>
<feature type="domain" description="Asparagine synthetase" evidence="1">
    <location>
        <begin position="54"/>
        <end position="194"/>
    </location>
</feature>
<dbReference type="CDD" id="cd01991">
    <property type="entry name" value="Asn_synthase_B_C"/>
    <property type="match status" value="1"/>
</dbReference>
<comment type="caution">
    <text evidence="2">The sequence shown here is derived from an EMBL/GenBank/DDBJ whole genome shotgun (WGS) entry which is preliminary data.</text>
</comment>
<organism evidence="2 3">
    <name type="scientific">Corynebacterium tuberculostearicum</name>
    <dbReference type="NCBI Taxonomy" id="38304"/>
    <lineage>
        <taxon>Bacteria</taxon>
        <taxon>Bacillati</taxon>
        <taxon>Actinomycetota</taxon>
        <taxon>Actinomycetes</taxon>
        <taxon>Mycobacteriales</taxon>
        <taxon>Corynebacteriaceae</taxon>
        <taxon>Corynebacterium</taxon>
    </lineage>
</organism>
<dbReference type="Pfam" id="PF00733">
    <property type="entry name" value="Asn_synthase"/>
    <property type="match status" value="1"/>
</dbReference>
<sequence>MGKYRNLAAPEEYISDFEGGFPDFIFDIEDLDVASEDVLKYVEMRLMAIAETVNRPLVIMLSGGVDSLLTLAVAARLEIDVQAFTFHWKGSDESDAEVATAKRAARTLGVNLHVVAPTQNEYLALVKSVIVRLETTEPWEVLAGLILLGVAEAADRELPDSIFISSAGADGLFLGGKPFCPRGDEDLNLRSWTREVRSTLTSNFRRGRFIPDFYERILGDESRHYKIWQTEQAVSLASRMHPVVVKGKQRDKDKLLLRHAAVKAGVPAMLVNRKKSPMQVSSGGLKAIEDLARRDLAREFEGRTYSDPLTEEMPLTVARLFLENLEGR</sequence>